<evidence type="ECO:0000313" key="2">
    <source>
        <dbReference type="EMBL" id="KGF54488.1"/>
    </source>
</evidence>
<feature type="transmembrane region" description="Helical" evidence="1">
    <location>
        <begin position="394"/>
        <end position="412"/>
    </location>
</feature>
<keyword evidence="1" id="KW-1133">Transmembrane helix</keyword>
<feature type="transmembrane region" description="Helical" evidence="1">
    <location>
        <begin position="209"/>
        <end position="233"/>
    </location>
</feature>
<dbReference type="EMBL" id="ADLO01000087">
    <property type="protein sequence ID" value="KGF54488.1"/>
    <property type="molecule type" value="Genomic_DNA"/>
</dbReference>
<feature type="transmembrane region" description="Helical" evidence="1">
    <location>
        <begin position="368"/>
        <end position="387"/>
    </location>
</feature>
<feature type="transmembrane region" description="Helical" evidence="1">
    <location>
        <begin position="80"/>
        <end position="100"/>
    </location>
</feature>
<organism evidence="2 3">
    <name type="scientific">Flavonifractor plautii 1_3_50AFAA</name>
    <dbReference type="NCBI Taxonomy" id="742738"/>
    <lineage>
        <taxon>Bacteria</taxon>
        <taxon>Bacillati</taxon>
        <taxon>Bacillota</taxon>
        <taxon>Clostridia</taxon>
        <taxon>Eubacteriales</taxon>
        <taxon>Oscillospiraceae</taxon>
        <taxon>Flavonifractor</taxon>
    </lineage>
</organism>
<dbReference type="PATRIC" id="fig|742738.3.peg.2866"/>
<proteinExistence type="predicted"/>
<gene>
    <name evidence="2" type="ORF">HMPREF9460_02788</name>
</gene>
<protein>
    <submittedName>
        <fullName evidence="2">Uncharacterized protein</fullName>
    </submittedName>
</protein>
<feature type="transmembrane region" description="Helical" evidence="1">
    <location>
        <begin position="54"/>
        <end position="73"/>
    </location>
</feature>
<evidence type="ECO:0000313" key="3">
    <source>
        <dbReference type="Proteomes" id="UP000029585"/>
    </source>
</evidence>
<dbReference type="AlphaFoldDB" id="A0A096B527"/>
<dbReference type="HOGENOM" id="CLU_025121_1_1_9"/>
<keyword evidence="3" id="KW-1185">Reference proteome</keyword>
<reference evidence="2 3" key="1">
    <citation type="submission" date="2011-08" db="EMBL/GenBank/DDBJ databases">
        <title>The Genome Sequence of Clostridium orbiscindens 1_3_50AFAA.</title>
        <authorList>
            <consortium name="The Broad Institute Genome Sequencing Platform"/>
            <person name="Earl A."/>
            <person name="Ward D."/>
            <person name="Feldgarden M."/>
            <person name="Gevers D."/>
            <person name="Daigneault M."/>
            <person name="Strauss J."/>
            <person name="Allen-Vercoe E."/>
            <person name="Young S.K."/>
            <person name="Zeng Q."/>
            <person name="Gargeya S."/>
            <person name="Fitzgerald M."/>
            <person name="Haas B."/>
            <person name="Abouelleil A."/>
            <person name="Alvarado L."/>
            <person name="Arachchi H.M."/>
            <person name="Berlin A."/>
            <person name="Brown A."/>
            <person name="Chapman S.B."/>
            <person name="Chen Z."/>
            <person name="Dunbar C."/>
            <person name="Freedman E."/>
            <person name="Gearin G."/>
            <person name="Gellesch M."/>
            <person name="Goldberg J."/>
            <person name="Griggs A."/>
            <person name="Gujja S."/>
            <person name="Heiman D."/>
            <person name="Howarth C."/>
            <person name="Larson L."/>
            <person name="Lui A."/>
            <person name="MacDonald P.J.P."/>
            <person name="Montmayeur A."/>
            <person name="Murphy C."/>
            <person name="Neiman D."/>
            <person name="Pearson M."/>
            <person name="Priest M."/>
            <person name="Roberts A."/>
            <person name="Saif S."/>
            <person name="Shea T."/>
            <person name="Shenoy N."/>
            <person name="Sisk P."/>
            <person name="Stolte C."/>
            <person name="Sykes S."/>
            <person name="Wortman J."/>
            <person name="Nusbaum C."/>
            <person name="Birren B."/>
        </authorList>
    </citation>
    <scope>NUCLEOTIDE SEQUENCE [LARGE SCALE GENOMIC DNA]</scope>
    <source>
        <strain evidence="2 3">1_3_50AFAA</strain>
    </source>
</reference>
<dbReference type="RefSeq" id="WP_044941989.1">
    <property type="nucleotide sequence ID" value="NZ_KN174164.1"/>
</dbReference>
<evidence type="ECO:0000256" key="1">
    <source>
        <dbReference type="SAM" id="Phobius"/>
    </source>
</evidence>
<dbReference type="InterPro" id="IPR025291">
    <property type="entry name" value="DUF4153"/>
</dbReference>
<feature type="transmembrane region" description="Helical" evidence="1">
    <location>
        <begin position="254"/>
        <end position="279"/>
    </location>
</feature>
<comment type="caution">
    <text evidence="2">The sequence shown here is derived from an EMBL/GenBank/DDBJ whole genome shotgun (WGS) entry which is preliminary data.</text>
</comment>
<accession>A0A096B527</accession>
<keyword evidence="1" id="KW-0472">Membrane</keyword>
<feature type="transmembrane region" description="Helical" evidence="1">
    <location>
        <begin position="28"/>
        <end position="48"/>
    </location>
</feature>
<feature type="transmembrane region" description="Helical" evidence="1">
    <location>
        <begin position="333"/>
        <end position="353"/>
    </location>
</feature>
<dbReference type="Pfam" id="PF13687">
    <property type="entry name" value="DUF4153"/>
    <property type="match status" value="1"/>
</dbReference>
<keyword evidence="1" id="KW-0812">Transmembrane</keyword>
<dbReference type="eggNOG" id="COG2205">
    <property type="taxonomic scope" value="Bacteria"/>
</dbReference>
<name>A0A096B527_FLAPL</name>
<sequence>MEEKKTIPVTPPVTAARRVFPVDGRDRALLVLAWGVGVLCAEVLLWGLSGLGMTLLAAAWYGVLFWYGGAAPLARRENRLLLYAVGLLALTFALFANPWLRLWNTLAIVLLMGIQMGGWPGMEVYSVETSAMLGERFLRVMGGLFGYLGAPVQALGSIRGLSRKKMPYVLGALLVCVPLLMVLFPLLTSADALFAQVTRRAADWFDEHLALWALRLIFGLLVAPFLFGLLYSLRRPEPLKRLTRPVEGLSMEAAGPVTVLAVLDVLYAFFLAVQCAALFGGADYLARAGISYASYARSGFFQLVAVAAVNLACLLACLALCKGEGRGLRMVQVLGTLLVAASGVLLVSALWRMNLYVGAYGLSFKRALTYWGMAVLAVLLAAALWKVWHRHFRWFRVLLSVGAAGWLLLNYANVDALVARYNIGRGLDTGAILSASDGRLGALPALEELLEAQPEETELRQAVETLRDSARWQAAHWQTWSVAAWRGQ</sequence>
<feature type="transmembrane region" description="Helical" evidence="1">
    <location>
        <begin position="168"/>
        <end position="189"/>
    </location>
</feature>
<feature type="transmembrane region" description="Helical" evidence="1">
    <location>
        <begin position="137"/>
        <end position="156"/>
    </location>
</feature>
<feature type="transmembrane region" description="Helical" evidence="1">
    <location>
        <begin position="299"/>
        <end position="321"/>
    </location>
</feature>
<dbReference type="Proteomes" id="UP000029585">
    <property type="component" value="Unassembled WGS sequence"/>
</dbReference>